<evidence type="ECO:0000313" key="2">
    <source>
        <dbReference type="Proteomes" id="UP001162992"/>
    </source>
</evidence>
<accession>A0ACC2D9Q3</accession>
<name>A0ACC2D9Q3_DIPCM</name>
<dbReference type="Proteomes" id="UP001162992">
    <property type="component" value="Chromosome 7"/>
</dbReference>
<organism evidence="1 2">
    <name type="scientific">Diphasiastrum complanatum</name>
    <name type="common">Issler's clubmoss</name>
    <name type="synonym">Lycopodium complanatum</name>
    <dbReference type="NCBI Taxonomy" id="34168"/>
    <lineage>
        <taxon>Eukaryota</taxon>
        <taxon>Viridiplantae</taxon>
        <taxon>Streptophyta</taxon>
        <taxon>Embryophyta</taxon>
        <taxon>Tracheophyta</taxon>
        <taxon>Lycopodiopsida</taxon>
        <taxon>Lycopodiales</taxon>
        <taxon>Lycopodiaceae</taxon>
        <taxon>Lycopodioideae</taxon>
        <taxon>Diphasiastrum</taxon>
    </lineage>
</organism>
<gene>
    <name evidence="1" type="ORF">O6H91_07G127000</name>
</gene>
<proteinExistence type="predicted"/>
<evidence type="ECO:0000313" key="1">
    <source>
        <dbReference type="EMBL" id="KAJ7550969.1"/>
    </source>
</evidence>
<sequence length="316" mass="35753">MTMPPYKSCPLTGSKMSSDVLLNLQMVPGLSVFMVMVLLLLNFCLTVTSVPVTGSFQSEFNITWSGNNVMIFNDGNMIQLVLDNVTRSGSGFTSKHQYLFGRIDMQIKLVPGDSAGTITAYYLSSQTDNHDEVDFEFLGNSSGDPYILQTNLYASGVGAREQRIRLWFDPSSDFHSYSVFWNKYHIIFLVDNIPIRVYENHLGIAFPSGQPMGIYSSIWDGDSWATRNGAQKLNWSHAPFIASYQNYYIDGCQWSQPIPACGLPNATNWWDGTQYQKLDGNQMSYLEWVKKNYMVYDYCLDTSRFPSPPTECSITN</sequence>
<protein>
    <submittedName>
        <fullName evidence="1">Uncharacterized protein</fullName>
    </submittedName>
</protein>
<reference evidence="2" key="1">
    <citation type="journal article" date="2024" name="Proc. Natl. Acad. Sci. U.S.A.">
        <title>Extraordinary preservation of gene collinearity over three hundred million years revealed in homosporous lycophytes.</title>
        <authorList>
            <person name="Li C."/>
            <person name="Wickell D."/>
            <person name="Kuo L.Y."/>
            <person name="Chen X."/>
            <person name="Nie B."/>
            <person name="Liao X."/>
            <person name="Peng D."/>
            <person name="Ji J."/>
            <person name="Jenkins J."/>
            <person name="Williams M."/>
            <person name="Shu S."/>
            <person name="Plott C."/>
            <person name="Barry K."/>
            <person name="Rajasekar S."/>
            <person name="Grimwood J."/>
            <person name="Han X."/>
            <person name="Sun S."/>
            <person name="Hou Z."/>
            <person name="He W."/>
            <person name="Dai G."/>
            <person name="Sun C."/>
            <person name="Schmutz J."/>
            <person name="Leebens-Mack J.H."/>
            <person name="Li F.W."/>
            <person name="Wang L."/>
        </authorList>
    </citation>
    <scope>NUCLEOTIDE SEQUENCE [LARGE SCALE GENOMIC DNA]</scope>
    <source>
        <strain evidence="2">cv. PW_Plant_1</strain>
    </source>
</reference>
<comment type="caution">
    <text evidence="1">The sequence shown here is derived from an EMBL/GenBank/DDBJ whole genome shotgun (WGS) entry which is preliminary data.</text>
</comment>
<keyword evidence="2" id="KW-1185">Reference proteome</keyword>
<dbReference type="EMBL" id="CM055098">
    <property type="protein sequence ID" value="KAJ7550969.1"/>
    <property type="molecule type" value="Genomic_DNA"/>
</dbReference>